<evidence type="ECO:0000256" key="1">
    <source>
        <dbReference type="SAM" id="SignalP"/>
    </source>
</evidence>
<dbReference type="PANTHER" id="PTHR40446:SF2">
    <property type="entry name" value="N-ACETYLGLUCOSAMINE-1-PHOSPHODIESTER ALPHA-N-ACETYLGLUCOSAMINIDASE"/>
    <property type="match status" value="1"/>
</dbReference>
<feature type="signal peptide" evidence="1">
    <location>
        <begin position="1"/>
        <end position="23"/>
    </location>
</feature>
<sequence>MRPLAPTLALALAVLVAAGPAAADVPPPPPTAVTLAPGGIPPNQQESNGYDFAAGGEALSTVATQDVAPGLKLTNFQRLETTGWNRGNVLTADLSEPTLSMDVRNTGKVAGIGTLSRQMAGTGAVAGINAGFYDINASGAPVGLAKSRDGLQNARFGSDPTLSMAGAKAAIGELTSGGTVTIEGTEHDLAGFNTPSLPTGGIGVYTELWGDYTLDRPVGGPANVSPEVARATVVDGVVTAVDDEAGAPAVPDDGQVLLGREAGARVVGDLEVGDRVDVAVGLAEDADWAVSGNVQLVVDGEVGPGIGDDGVHSRTAVGLNRDGTKLIVLALDGQTGASRGMTRAELARFMLSLGAYQALNLDGGGSTTMAARVAGDVRPRIVDTPSDGTEREVSNTLLFFSSAKPTGVATEAQVRPVTNRAGAYRVLQGQRRTVFGSGLDATYAAVEQPGRFRTQDPDVGIPDSSGDRAAAVGRRTGSADVVYTTGHHRASMPLTVLGPLARLAVDKSQLAIERSGETATIQVTGYDADGRPAPIEPSEITVDADPGVEVTPDGANGFAVRATMESGAAVIDLAVGGHHVTSTVLVGSEQHTLADFADGASWKVETARATATIQPVAGGGHDGGDALRLRHDFTTSTGTRGVYAVPPAGLAVPGRPLSLSLWVDGDASGIWPRIQIRSGDGTVSNLDGDLVTWDGWQHVTYPIPPGTAMPIRVDKIRFLETRPAASYRGDLTISDLVANVAPDAPPTHTEPVHDPVILTEGTVDDRPQRIAVMSDGQFVARNPDSDLVRHVRETLREIVAARPDHLIIDGDLVDEASPADIALAKQILDEEVGDRIPYTYVPGNHEVMGGPITNFKAVFGATHTAFRIGATQLITLNSSSGTLHGNDDGKAQLTELESQLSAAAADPTITGVVLAMHHPIDDPLPDKASQLTDRIEARQLEDRLGRFRTSSGKSVAVVNGHVGVFHGSSAQGISMLVNGNSGKTPAGNVAGGGFRGWTMVGIDPRAGVVGSDPRPGARLRWLRAETRPAVDTVSTGAPETLAMGSSVTLESTFTQGAATVPVAWPVTADWGGDGVAVGEQGHGVVRIDPATRRLTALRPGTATVTLVVNGVKAESTITVTP</sequence>
<feature type="domain" description="Phosphodiester glycosidase" evidence="3">
    <location>
        <begin position="233"/>
        <end position="400"/>
    </location>
</feature>
<reference evidence="4 5" key="1">
    <citation type="submission" date="2020-02" db="EMBL/GenBank/DDBJ databases">
        <title>Whole-genome analyses of novel actinobacteria.</title>
        <authorList>
            <person name="Sahin N."/>
        </authorList>
    </citation>
    <scope>NUCLEOTIDE SEQUENCE [LARGE SCALE GENOMIC DNA]</scope>
    <source>
        <strain evidence="4 5">KC13</strain>
    </source>
</reference>
<dbReference type="GO" id="GO:0016787">
    <property type="term" value="F:hydrolase activity"/>
    <property type="evidence" value="ECO:0007669"/>
    <property type="project" value="InterPro"/>
</dbReference>
<feature type="chain" id="PRO_5027072800" description="Multidrug transporter" evidence="1">
    <location>
        <begin position="24"/>
        <end position="1121"/>
    </location>
</feature>
<gene>
    <name evidence="4" type="ORF">G5C66_21375</name>
</gene>
<dbReference type="RefSeq" id="WP_165112947.1">
    <property type="nucleotide sequence ID" value="NZ_JAALAA010000022.1"/>
</dbReference>
<comment type="caution">
    <text evidence="4">The sequence shown here is derived from an EMBL/GenBank/DDBJ whole genome shotgun (WGS) entry which is preliminary data.</text>
</comment>
<evidence type="ECO:0008006" key="6">
    <source>
        <dbReference type="Google" id="ProtNLM"/>
    </source>
</evidence>
<dbReference type="InterPro" id="IPR029052">
    <property type="entry name" value="Metallo-depent_PP-like"/>
</dbReference>
<keyword evidence="5" id="KW-1185">Reference proteome</keyword>
<accession>A0A6M1RG93</accession>
<keyword evidence="1" id="KW-0732">Signal</keyword>
<evidence type="ECO:0000313" key="5">
    <source>
        <dbReference type="Proteomes" id="UP000483261"/>
    </source>
</evidence>
<feature type="domain" description="Calcineurin-like phosphoesterase" evidence="2">
    <location>
        <begin position="769"/>
        <end position="926"/>
    </location>
</feature>
<dbReference type="InterPro" id="IPR004843">
    <property type="entry name" value="Calcineurin-like_PHP"/>
</dbReference>
<dbReference type="Pfam" id="PF09992">
    <property type="entry name" value="NAGPA"/>
    <property type="match status" value="1"/>
</dbReference>
<dbReference type="Pfam" id="PF00149">
    <property type="entry name" value="Metallophos"/>
    <property type="match status" value="1"/>
</dbReference>
<evidence type="ECO:0000259" key="3">
    <source>
        <dbReference type="Pfam" id="PF09992"/>
    </source>
</evidence>
<dbReference type="InterPro" id="IPR018711">
    <property type="entry name" value="NAGPA"/>
</dbReference>
<organism evidence="4 5">
    <name type="scientific">Nocardioides turkmenicus</name>
    <dbReference type="NCBI Taxonomy" id="2711220"/>
    <lineage>
        <taxon>Bacteria</taxon>
        <taxon>Bacillati</taxon>
        <taxon>Actinomycetota</taxon>
        <taxon>Actinomycetes</taxon>
        <taxon>Propionibacteriales</taxon>
        <taxon>Nocardioidaceae</taxon>
        <taxon>Nocardioides</taxon>
    </lineage>
</organism>
<dbReference type="EMBL" id="JAALAA010000022">
    <property type="protein sequence ID" value="NGN95277.1"/>
    <property type="molecule type" value="Genomic_DNA"/>
</dbReference>
<evidence type="ECO:0000313" key="4">
    <source>
        <dbReference type="EMBL" id="NGN95277.1"/>
    </source>
</evidence>
<dbReference type="SUPFAM" id="SSF56300">
    <property type="entry name" value="Metallo-dependent phosphatases"/>
    <property type="match status" value="1"/>
</dbReference>
<proteinExistence type="predicted"/>
<dbReference type="PANTHER" id="PTHR40446">
    <property type="entry name" value="N-ACETYLGLUCOSAMINE-1-PHOSPHODIESTER ALPHA-N-ACETYLGLUCOSAMINIDASE"/>
    <property type="match status" value="1"/>
</dbReference>
<dbReference type="AlphaFoldDB" id="A0A6M1RG93"/>
<dbReference type="Gene3D" id="3.60.21.10">
    <property type="match status" value="1"/>
</dbReference>
<evidence type="ECO:0000259" key="2">
    <source>
        <dbReference type="Pfam" id="PF00149"/>
    </source>
</evidence>
<name>A0A6M1RG93_9ACTN</name>
<protein>
    <recommendedName>
        <fullName evidence="6">Multidrug transporter</fullName>
    </recommendedName>
</protein>
<dbReference type="Proteomes" id="UP000483261">
    <property type="component" value="Unassembled WGS sequence"/>
</dbReference>